<sequence>MTEIEFIESIDCNFPYRDESQWRKLIEQGALISPNAAFAVLHEICRPPRGESIDQASLSAMLTFWANSFRHPVVATLLPIAEAMLRKQPVPVARALQAMRSVAPYRDQHCALAVPYLACDDADGEADALRQEVLRSWNVPVSSIDPALVGDPPDTARLLP</sequence>
<dbReference type="RefSeq" id="WP_130431745.1">
    <property type="nucleotide sequence ID" value="NZ_SHKP01000006.1"/>
</dbReference>
<dbReference type="AlphaFoldDB" id="A0A4Q7VN78"/>
<name>A0A4Q7VN78_9BURK</name>
<evidence type="ECO:0000313" key="1">
    <source>
        <dbReference type="EMBL" id="RZT97627.1"/>
    </source>
</evidence>
<evidence type="ECO:0000313" key="2">
    <source>
        <dbReference type="Proteomes" id="UP000293671"/>
    </source>
</evidence>
<organism evidence="1 2">
    <name type="scientific">Rivibacter subsaxonicus</name>
    <dbReference type="NCBI Taxonomy" id="457575"/>
    <lineage>
        <taxon>Bacteria</taxon>
        <taxon>Pseudomonadati</taxon>
        <taxon>Pseudomonadota</taxon>
        <taxon>Betaproteobacteria</taxon>
        <taxon>Burkholderiales</taxon>
        <taxon>Rivibacter</taxon>
    </lineage>
</organism>
<comment type="caution">
    <text evidence="1">The sequence shown here is derived from an EMBL/GenBank/DDBJ whole genome shotgun (WGS) entry which is preliminary data.</text>
</comment>
<accession>A0A4Q7VN78</accession>
<dbReference type="OrthoDB" id="9154477at2"/>
<gene>
    <name evidence="1" type="ORF">EV670_2018</name>
</gene>
<dbReference type="Proteomes" id="UP000293671">
    <property type="component" value="Unassembled WGS sequence"/>
</dbReference>
<protein>
    <submittedName>
        <fullName evidence="1">Uncharacterized protein</fullName>
    </submittedName>
</protein>
<keyword evidence="2" id="KW-1185">Reference proteome</keyword>
<reference evidence="1 2" key="1">
    <citation type="submission" date="2019-02" db="EMBL/GenBank/DDBJ databases">
        <title>Genomic Encyclopedia of Type Strains, Phase IV (KMG-IV): sequencing the most valuable type-strain genomes for metagenomic binning, comparative biology and taxonomic classification.</title>
        <authorList>
            <person name="Goeker M."/>
        </authorList>
    </citation>
    <scope>NUCLEOTIDE SEQUENCE [LARGE SCALE GENOMIC DNA]</scope>
    <source>
        <strain evidence="1 2">DSM 19570</strain>
    </source>
</reference>
<proteinExistence type="predicted"/>
<dbReference type="EMBL" id="SHKP01000006">
    <property type="protein sequence ID" value="RZT97627.1"/>
    <property type="molecule type" value="Genomic_DNA"/>
</dbReference>